<dbReference type="Proteomes" id="UP000282957">
    <property type="component" value="Unassembled WGS sequence"/>
</dbReference>
<evidence type="ECO:0000313" key="6">
    <source>
        <dbReference type="Proteomes" id="UP000282957"/>
    </source>
</evidence>
<comment type="similarity">
    <text evidence="1">Belongs to the LptD family.</text>
</comment>
<comment type="subunit">
    <text evidence="1">Component of the lipopolysaccharide transport and assembly complex.</text>
</comment>
<evidence type="ECO:0000256" key="1">
    <source>
        <dbReference type="HAMAP-Rule" id="MF_01411"/>
    </source>
</evidence>
<comment type="caution">
    <text evidence="1">Lacks conserved residue(s) required for the propagation of feature annotation.</text>
</comment>
<feature type="domain" description="LptD C-terminal" evidence="3">
    <location>
        <begin position="332"/>
        <end position="678"/>
    </location>
</feature>
<keyword evidence="6" id="KW-1185">Reference proteome</keyword>
<keyword evidence="1" id="KW-0732">Signal</keyword>
<name>A0A437MHP6_9PROT</name>
<evidence type="ECO:0000259" key="4">
    <source>
        <dbReference type="Pfam" id="PF19838"/>
    </source>
</evidence>
<dbReference type="EMBL" id="SACL01000003">
    <property type="protein sequence ID" value="RVT97151.1"/>
    <property type="molecule type" value="Genomic_DNA"/>
</dbReference>
<dbReference type="Gene3D" id="2.60.450.10">
    <property type="entry name" value="Lipopolysaccharide (LPS) transport protein A like domain"/>
    <property type="match status" value="1"/>
</dbReference>
<accession>A0A437MHP6</accession>
<feature type="domain" description="LPS-assembly protein LptD central" evidence="4">
    <location>
        <begin position="226"/>
        <end position="313"/>
    </location>
</feature>
<dbReference type="PANTHER" id="PTHR30189">
    <property type="entry name" value="LPS-ASSEMBLY PROTEIN"/>
    <property type="match status" value="1"/>
</dbReference>
<dbReference type="GO" id="GO:0009279">
    <property type="term" value="C:cell outer membrane"/>
    <property type="evidence" value="ECO:0007669"/>
    <property type="project" value="UniProtKB-SubCell"/>
</dbReference>
<dbReference type="AlphaFoldDB" id="A0A437MHP6"/>
<organism evidence="5 6">
    <name type="scientific">Rhodovarius crocodyli</name>
    <dbReference type="NCBI Taxonomy" id="1979269"/>
    <lineage>
        <taxon>Bacteria</taxon>
        <taxon>Pseudomonadati</taxon>
        <taxon>Pseudomonadota</taxon>
        <taxon>Alphaproteobacteria</taxon>
        <taxon>Acetobacterales</taxon>
        <taxon>Roseomonadaceae</taxon>
        <taxon>Rhodovarius</taxon>
    </lineage>
</organism>
<evidence type="ECO:0000256" key="2">
    <source>
        <dbReference type="SAM" id="MobiDB-lite"/>
    </source>
</evidence>
<dbReference type="PANTHER" id="PTHR30189:SF1">
    <property type="entry name" value="LPS-ASSEMBLY PROTEIN LPTD"/>
    <property type="match status" value="1"/>
</dbReference>
<dbReference type="GO" id="GO:0043165">
    <property type="term" value="P:Gram-negative-bacterium-type cell outer membrane assembly"/>
    <property type="evidence" value="ECO:0007669"/>
    <property type="project" value="UniProtKB-UniRule"/>
</dbReference>
<dbReference type="InterPro" id="IPR020889">
    <property type="entry name" value="LipoPS_assembly_LptD"/>
</dbReference>
<dbReference type="GO" id="GO:0015920">
    <property type="term" value="P:lipopolysaccharide transport"/>
    <property type="evidence" value="ECO:0007669"/>
    <property type="project" value="InterPro"/>
</dbReference>
<comment type="subcellular location">
    <subcellularLocation>
        <location evidence="1">Cell outer membrane</location>
    </subcellularLocation>
</comment>
<protein>
    <recommendedName>
        <fullName evidence="1">LPS-assembly protein LptD</fullName>
    </recommendedName>
</protein>
<gene>
    <name evidence="1" type="primary">lptD</name>
    <name evidence="5" type="ORF">EOD42_11430</name>
</gene>
<dbReference type="GO" id="GO:1990351">
    <property type="term" value="C:transporter complex"/>
    <property type="evidence" value="ECO:0007669"/>
    <property type="project" value="TreeGrafter"/>
</dbReference>
<dbReference type="InterPro" id="IPR007543">
    <property type="entry name" value="LptD_C"/>
</dbReference>
<evidence type="ECO:0000259" key="3">
    <source>
        <dbReference type="Pfam" id="PF04453"/>
    </source>
</evidence>
<feature type="compositionally biased region" description="Low complexity" evidence="2">
    <location>
        <begin position="36"/>
        <end position="60"/>
    </location>
</feature>
<sequence length="779" mass="86837">MLLVVGGPLEAQTSRSAYDNGLPSGFGGDLSGSLGGSTLRPLATTPVQPGTPAAPAAGPVRQDPNAPVTFTADEVDYDRERTTVTARGRVEAWQNERVVRADEFTHNRETGVTRLRGHVQLLEADGQVMFAEDAELAAGFREGVFTDVRALLAGGGRMAANGARRITVPAEEGSDRREDTLTDLARVIYSSCKSCERDPMRAPLWQMRARQATQDTATQRISYRDAALEISGVPVLYSPFFSHPDPQNPRSSGFLFPTMGLTRFLGGFVQVPYFWAIDDQQDATIYPLFSTRQSPNLGLEYRRRFNTGEFQLQGSAGYFNGTDTRGREEFSGHLYARGRFSLDENWRTGFEVNRATSELYLRTYRFDFRRVLTSQAFVEGFWGTEGYARIDARVYQGLRTGDNYDNLPVVGPNAIAEYYPRQRYFGGQLYGDVGMLGITRSSGAWSQRATARIGWDRRETDALGSQWTFRVQGDARAYYADKQGLEPIYLPHANGGNATGNMRVAIDWRMPLVRDAGNWGQQTIEPRVQIVTGPNTGRQSNLPNEDSVDFEFTDANLFSLNRFTGRDRQEGGTRVDAAIRGAWNFPNGGQLEGIVGRSFRVHRDATFAQGTGLERNWSDWVGRVSFMPTSWLDLHARARADGETGQHRFSDYTANVTQRNVGPLDTLSFYGGYLYSTPQSFLTPLRTRNEVLGGVTATLRQTNGVQWRVNASIRYDLETGRPALVQGSAGYEDECFIIEGRFVRRYARDATTLQNYAGGTMLLFRIGFKTLGEYGFRAL</sequence>
<proteinExistence type="inferred from homology"/>
<dbReference type="InterPro" id="IPR050218">
    <property type="entry name" value="LptD"/>
</dbReference>
<dbReference type="Pfam" id="PF04453">
    <property type="entry name" value="LptD"/>
    <property type="match status" value="1"/>
</dbReference>
<dbReference type="Pfam" id="PF19838">
    <property type="entry name" value="LptD_2"/>
    <property type="match status" value="1"/>
</dbReference>
<comment type="caution">
    <text evidence="5">The sequence shown here is derived from an EMBL/GenBank/DDBJ whole genome shotgun (WGS) entry which is preliminary data.</text>
</comment>
<keyword evidence="1" id="KW-0472">Membrane</keyword>
<dbReference type="HAMAP" id="MF_01411">
    <property type="entry name" value="LPS_assembly_LptD"/>
    <property type="match status" value="1"/>
</dbReference>
<dbReference type="InterPro" id="IPR045659">
    <property type="entry name" value="LptD_2"/>
</dbReference>
<dbReference type="OrthoDB" id="9760225at2"/>
<comment type="function">
    <text evidence="1">Involved in the assembly of lipopolysaccharide (LPS) at the surface of the outer membrane.</text>
</comment>
<evidence type="ECO:0000313" key="5">
    <source>
        <dbReference type="EMBL" id="RVT97151.1"/>
    </source>
</evidence>
<keyword evidence="1" id="KW-0998">Cell outer membrane</keyword>
<reference evidence="5 6" key="1">
    <citation type="submission" date="2019-01" db="EMBL/GenBank/DDBJ databases">
        <authorList>
            <person name="Chen W.-M."/>
        </authorList>
    </citation>
    <scope>NUCLEOTIDE SEQUENCE [LARGE SCALE GENOMIC DNA]</scope>
    <source>
        <strain evidence="5 6">CCP-6</strain>
    </source>
</reference>
<feature type="region of interest" description="Disordered" evidence="2">
    <location>
        <begin position="29"/>
        <end position="66"/>
    </location>
</feature>